<dbReference type="InterPro" id="IPR013783">
    <property type="entry name" value="Ig-like_fold"/>
</dbReference>
<keyword evidence="2" id="KW-0812">Transmembrane</keyword>
<dbReference type="InterPro" id="IPR013519">
    <property type="entry name" value="Int_alpha_beta-p"/>
</dbReference>
<dbReference type="InterPro" id="IPR028994">
    <property type="entry name" value="Integrin_alpha_N"/>
</dbReference>
<evidence type="ECO:0000313" key="3">
    <source>
        <dbReference type="EMBL" id="GIQ81009.1"/>
    </source>
</evidence>
<evidence type="ECO:0000313" key="4">
    <source>
        <dbReference type="Proteomes" id="UP000265618"/>
    </source>
</evidence>
<dbReference type="Gene3D" id="2.130.10.130">
    <property type="entry name" value="Integrin alpha, N-terminal"/>
    <property type="match status" value="1"/>
</dbReference>
<keyword evidence="2" id="KW-0472">Membrane</keyword>
<dbReference type="Proteomes" id="UP000265618">
    <property type="component" value="Unassembled WGS sequence"/>
</dbReference>
<sequence length="1782" mass="190261">MGFTILYLVYKKCEPGGYKVVIGVTDGKETDENEVPLYFKNKYHDHTVVQFHCWRDGSKHRVLPDEYSRYTPKQLEDVLRCWMADVHERDPRTRCVTKEVERGHLTKGCKDGSHETIMVVTTPDGLTPPERYPSLAHILDHAVTQLSTTPSVPEGVRSFSLKSCDHRLFICHYLLRGAMLGRIRMHAVLIVLCSVICVSFAVENTDPGTLAQTGLLEHRHTLSPVIKDSPASTSPADFTPVSLQPATAEGAQAGFSVSSDGKWLAVGAPYESGDNGRVYIYEWTATPTGEDWTLHTTLNPPAFSLDYYPPKFGTSVALAGTHLAVGIPDLHCQNPSSYRHYHSGGVVTYELSGDTWEYLTHISGHQCATEYAGSKMVMQGDALLHSGWDRTWVSFYSGGTWGPAITFSEECTNYPDIDMQGDWAVIACAYEKWVAIYDTTEPEWSSTPFQVLSMNAWPSTSSWWDPNQVSVAVDGTGDTPRLVVSQGYKPPYTAEVFSLKMTEDPPHWTVDQVLDTEQIEDAGFRGGTMVLCTDERVGMYTLSEQETWELGYSFTPQLNNDIGQVQWNDVGLFVGAPHLNLDSTPNTGGVQVFSAASICLVETDVDANTSTLNGFSSSVSVESEVSVSVTLCTSAGTAYPLEMSVVVVYEASQAQCEWGSGSTYSCPMSFTDTARDSYEVLVGCLGSPPVSFMSGTVEVVPGAFDLAATQTHYLTVFTGAAETVPQSVTTDNDVTVVLKVFDRLGNRILTRPDSLYFSAIITGPVTPAVPLWSGPAAWSTDEAAYLIGQASDSIRLLVPGVHSVVFRDSTDPSSSVTLSLDVSHGVPSFITSMLSPLSAPAGTITGVTVVPFDAAGNEITTDIVAQVSLDALDPAAAEVPYTDGVGFQTSLSLPTKAGPNRVLVSISGDGVDGSPILDLELYVLADTPHGIDVEGVLALSHQDETASLYLSFTLTDAYDNDFYTGTPTYLYVTAEGEGTKTLCTYSDGLYHVARPLGAVGTGTHGVTVTWGETGSVSDSVTVGAILSADVTSARVITPRPSVMEQVTVYVSLFDASATLYPSPVEVGVEWEGQYAECVHSIGDHAYVCSMVFEEETTTSFTIAVSEPRGERCYTLLTESISLANAGYDASLTRLHHSNNPLTTSPATPTAGSPFTVILQLYDVYGNVILEEPAGTSFTARIVSRESSADVVFEGPMSWSTQYQGHTTGYITISDLTLLGDSFDVTFLSTDDTPIETSLFVVPSVPVLSTSSISSLDGAVGDHLTVTAVLRDQYGNEVADVSTRMAFDSPDPAAVAVTHTAGLGYRHSLTLPTVAGDHHLFVTLSGGSLESPTDIVFTTHVTPGVSSMLSVASDFLVQGQVSTVSFSVTDAHGNPDTQEHEIWFYVVSAGYDSRTQCTRTVTAEGVVYSAEVDMADHGVGVHDVRAVLSSGVTCEGVFTVTQLLSAENSTTPTGLSLVAGETTSVEVVVSDTLGQAYTSPVRVTVTCEGTQSLCVYFNDPSGEGVFYSCPLSASDTATTTYQVFVAPATDSAAGTLLTAGTVEVSPAVVSGTQTQVMYDSTMNSVALTEPSEPVAEQGFAVILEAFDAFGNPVLEDPSLSVTARVSSQTSTVPLWTGDASWDAQKAGFVTASTGITLQESGTYSVTFTILGGPDQDASASDTVSVYVIVAEAEEEVDPEPEPEPVPVPEGQSFTPMDMVLMGMVGTLLLSLGVTCCCCWRVQMRTQKAFARLTSANPGNKDTTAIDTVVPLPQAVEQPGVMMIGHMVQSGQEQRGVLPGTVYP</sequence>
<feature type="repeat" description="FG-GAP" evidence="1">
    <location>
        <begin position="239"/>
        <end position="290"/>
    </location>
</feature>
<dbReference type="Gene3D" id="2.60.40.10">
    <property type="entry name" value="Immunoglobulins"/>
    <property type="match status" value="1"/>
</dbReference>
<reference evidence="3 4" key="1">
    <citation type="journal article" date="2018" name="PLoS ONE">
        <title>The draft genome of Kipferlia bialata reveals reductive genome evolution in fornicate parasites.</title>
        <authorList>
            <person name="Tanifuji G."/>
            <person name="Takabayashi S."/>
            <person name="Kume K."/>
            <person name="Takagi M."/>
            <person name="Nakayama T."/>
            <person name="Kamikawa R."/>
            <person name="Inagaki Y."/>
            <person name="Hashimoto T."/>
        </authorList>
    </citation>
    <scope>NUCLEOTIDE SEQUENCE [LARGE SCALE GENOMIC DNA]</scope>
    <source>
        <strain evidence="3">NY0173</strain>
    </source>
</reference>
<evidence type="ECO:0000256" key="1">
    <source>
        <dbReference type="PROSITE-ProRule" id="PRU00803"/>
    </source>
</evidence>
<dbReference type="SMART" id="SM00191">
    <property type="entry name" value="Int_alpha"/>
    <property type="match status" value="1"/>
</dbReference>
<keyword evidence="4" id="KW-1185">Reference proteome</keyword>
<proteinExistence type="predicted"/>
<dbReference type="EMBL" id="BDIP01000287">
    <property type="protein sequence ID" value="GIQ81009.1"/>
    <property type="molecule type" value="Genomic_DNA"/>
</dbReference>
<evidence type="ECO:0000256" key="2">
    <source>
        <dbReference type="SAM" id="Phobius"/>
    </source>
</evidence>
<protein>
    <submittedName>
        <fullName evidence="3">Uncharacterized protein</fullName>
    </submittedName>
</protein>
<dbReference type="SUPFAM" id="SSF50978">
    <property type="entry name" value="WD40 repeat-like"/>
    <property type="match status" value="1"/>
</dbReference>
<name>A0A9K3CPM3_9EUKA</name>
<organism evidence="3 4">
    <name type="scientific">Kipferlia bialata</name>
    <dbReference type="NCBI Taxonomy" id="797122"/>
    <lineage>
        <taxon>Eukaryota</taxon>
        <taxon>Metamonada</taxon>
        <taxon>Carpediemonas-like organisms</taxon>
        <taxon>Kipferlia</taxon>
    </lineage>
</organism>
<comment type="caution">
    <text evidence="3">The sequence shown here is derived from an EMBL/GenBank/DDBJ whole genome shotgun (WGS) entry which is preliminary data.</text>
</comment>
<dbReference type="InterPro" id="IPR036322">
    <property type="entry name" value="WD40_repeat_dom_sf"/>
</dbReference>
<accession>A0A9K3CPM3</accession>
<keyword evidence="2" id="KW-1133">Transmembrane helix</keyword>
<dbReference type="PROSITE" id="PS51470">
    <property type="entry name" value="FG_GAP"/>
    <property type="match status" value="1"/>
</dbReference>
<gene>
    <name evidence="3" type="ORF">KIPB_001901</name>
</gene>
<feature type="transmembrane region" description="Helical" evidence="2">
    <location>
        <begin position="1697"/>
        <end position="1720"/>
    </location>
</feature>